<dbReference type="GO" id="GO:0046933">
    <property type="term" value="F:proton-transporting ATP synthase activity, rotational mechanism"/>
    <property type="evidence" value="ECO:0007669"/>
    <property type="project" value="TreeGrafter"/>
</dbReference>
<evidence type="ECO:0000256" key="7">
    <source>
        <dbReference type="ARBA" id="ARBA00022989"/>
    </source>
</evidence>
<dbReference type="CDD" id="cd00310">
    <property type="entry name" value="ATP-synt_Fo_a_6"/>
    <property type="match status" value="1"/>
</dbReference>
<organism evidence="13">
    <name type="scientific">Protohalopteris sp</name>
    <dbReference type="NCBI Taxonomy" id="2843287"/>
    <lineage>
        <taxon>Eukaryota</taxon>
        <taxon>Sar</taxon>
        <taxon>Stramenopiles</taxon>
        <taxon>Ochrophyta</taxon>
        <taxon>PX clade</taxon>
        <taxon>Phaeophyceae</taxon>
        <taxon>Sphacelariales</taxon>
        <taxon>Stypocaulaceae</taxon>
        <taxon>Protohalopteris</taxon>
    </lineage>
</organism>
<gene>
    <name evidence="13" type="primary">atp6</name>
</gene>
<keyword evidence="9 12" id="KW-0472">Membrane</keyword>
<evidence type="ECO:0000256" key="1">
    <source>
        <dbReference type="ARBA" id="ARBA00004141"/>
    </source>
</evidence>
<keyword evidence="7 12" id="KW-1133">Transmembrane helix</keyword>
<keyword evidence="8" id="KW-0406">Ion transport</keyword>
<dbReference type="PRINTS" id="PR00123">
    <property type="entry name" value="ATPASEA"/>
</dbReference>
<evidence type="ECO:0000256" key="10">
    <source>
        <dbReference type="ARBA" id="ARBA00023310"/>
    </source>
</evidence>
<evidence type="ECO:0000313" key="13">
    <source>
        <dbReference type="EMBL" id="QWK44964.1"/>
    </source>
</evidence>
<accession>A0A8F0FD23</accession>
<dbReference type="InterPro" id="IPR023011">
    <property type="entry name" value="ATP_synth_F0_asu_AS"/>
</dbReference>
<dbReference type="HAMAP" id="MF_01393">
    <property type="entry name" value="ATP_synth_a_bact"/>
    <property type="match status" value="1"/>
</dbReference>
<dbReference type="PANTHER" id="PTHR11410">
    <property type="entry name" value="ATP SYNTHASE SUBUNIT A"/>
    <property type="match status" value="1"/>
</dbReference>
<keyword evidence="13" id="KW-0496">Mitochondrion</keyword>
<feature type="transmembrane region" description="Helical" evidence="12">
    <location>
        <begin position="143"/>
        <end position="166"/>
    </location>
</feature>
<dbReference type="NCBIfam" id="NF004482">
    <property type="entry name" value="PRK05815.2-4"/>
    <property type="match status" value="1"/>
</dbReference>
<dbReference type="GO" id="GO:0045259">
    <property type="term" value="C:proton-transporting ATP synthase complex"/>
    <property type="evidence" value="ECO:0007669"/>
    <property type="project" value="UniProtKB-KW"/>
</dbReference>
<feature type="transmembrane region" description="Helical" evidence="12">
    <location>
        <begin position="118"/>
        <end position="137"/>
    </location>
</feature>
<feature type="transmembrane region" description="Helical" evidence="12">
    <location>
        <begin position="186"/>
        <end position="210"/>
    </location>
</feature>
<sequence length="249" mass="27853">MYSPLEQFIIINLFSVHDIIVDFSVTNVSIIIILCIFVLSVVILSLFTLGRFNVPNRWQFLFEGIYSMCIELIYDVLGIKGEKFFPFLFSTFLVILSLNSLGLIPYSFTITSQLASTLVFAYMIFIGVLIVGVQSHGFNLMSMFLPAGTSLFLSFLLIPVELLSYFFKPVSLGVRLFANLMAGHTLLKVIIGFSWAMLGIGGIYLIIYLIPLGAIVSLFVLETAVSIIQSYVFTILTTIYLNDMISLSH</sequence>
<dbReference type="AlphaFoldDB" id="A0A8F0FD23"/>
<dbReference type="Pfam" id="PF00119">
    <property type="entry name" value="ATP-synt_A"/>
    <property type="match status" value="1"/>
</dbReference>
<keyword evidence="10" id="KW-0066">ATP synthesis</keyword>
<dbReference type="SUPFAM" id="SSF81336">
    <property type="entry name" value="F1F0 ATP synthase subunit A"/>
    <property type="match status" value="1"/>
</dbReference>
<keyword evidence="6" id="KW-0375">Hydrogen ion transport</keyword>
<dbReference type="Gene3D" id="1.20.120.220">
    <property type="entry name" value="ATP synthase, F0 complex, subunit A"/>
    <property type="match status" value="1"/>
</dbReference>
<evidence type="ECO:0000256" key="12">
    <source>
        <dbReference type="SAM" id="Phobius"/>
    </source>
</evidence>
<protein>
    <recommendedName>
        <fullName evidence="11">ATP synthase subunit a</fullName>
    </recommendedName>
</protein>
<comment type="subcellular location">
    <subcellularLocation>
        <location evidence="1">Membrane</location>
        <topology evidence="1">Multi-pass membrane protein</topology>
    </subcellularLocation>
    <subcellularLocation>
        <location evidence="11">Mitochondrion inner membrane</location>
        <topology evidence="11">Multi-pass membrane protein</topology>
    </subcellularLocation>
</comment>
<proteinExistence type="inferred from homology"/>
<feature type="transmembrane region" description="Helical" evidence="12">
    <location>
        <begin position="85"/>
        <end position="106"/>
    </location>
</feature>
<dbReference type="EMBL" id="MZ156064">
    <property type="protein sequence ID" value="QWK44964.1"/>
    <property type="molecule type" value="Genomic_DNA"/>
</dbReference>
<evidence type="ECO:0000256" key="4">
    <source>
        <dbReference type="ARBA" id="ARBA00022547"/>
    </source>
</evidence>
<feature type="transmembrane region" description="Helical" evidence="12">
    <location>
        <begin position="216"/>
        <end position="241"/>
    </location>
</feature>
<evidence type="ECO:0000256" key="2">
    <source>
        <dbReference type="ARBA" id="ARBA00006810"/>
    </source>
</evidence>
<evidence type="ECO:0000256" key="11">
    <source>
        <dbReference type="RuleBase" id="RU004450"/>
    </source>
</evidence>
<comment type="similarity">
    <text evidence="2">Belongs to the ATPase A chain family.</text>
</comment>
<dbReference type="InterPro" id="IPR000568">
    <property type="entry name" value="ATP_synth_F0_asu"/>
</dbReference>
<dbReference type="InterPro" id="IPR035908">
    <property type="entry name" value="F0_ATP_A_sf"/>
</dbReference>
<evidence type="ECO:0000256" key="8">
    <source>
        <dbReference type="ARBA" id="ARBA00023065"/>
    </source>
</evidence>
<keyword evidence="4" id="KW-0138">CF(0)</keyword>
<dbReference type="NCBIfam" id="TIGR01131">
    <property type="entry name" value="ATP_synt_6_or_A"/>
    <property type="match status" value="1"/>
</dbReference>
<geneLocation type="mitochondrion" evidence="13"/>
<dbReference type="GO" id="GO:0005743">
    <property type="term" value="C:mitochondrial inner membrane"/>
    <property type="evidence" value="ECO:0007669"/>
    <property type="project" value="UniProtKB-SubCell"/>
</dbReference>
<keyword evidence="5 12" id="KW-0812">Transmembrane</keyword>
<dbReference type="InterPro" id="IPR045083">
    <property type="entry name" value="ATP_synth_F0_asu_bact/mt"/>
</dbReference>
<evidence type="ECO:0000256" key="9">
    <source>
        <dbReference type="ARBA" id="ARBA00023136"/>
    </source>
</evidence>
<dbReference type="PANTHER" id="PTHR11410:SF0">
    <property type="entry name" value="ATP SYNTHASE SUBUNIT A"/>
    <property type="match status" value="1"/>
</dbReference>
<feature type="transmembrane region" description="Helical" evidence="12">
    <location>
        <begin position="28"/>
        <end position="48"/>
    </location>
</feature>
<reference evidence="13" key="1">
    <citation type="journal article" date="2021" name="Genome Biol. Evol.">
        <title>Genomic rearrangements and sequence evolution across brown algal organelles.</title>
        <authorList>
            <person name="Starko S."/>
            <person name="Bringloe T.T."/>
            <person name="Gomez M.S."/>
            <person name="Darby H."/>
            <person name="Graham S.W."/>
            <person name="Martone P.T."/>
        </authorList>
    </citation>
    <scope>NUCLEOTIDE SEQUENCE</scope>
</reference>
<name>A0A8F0FD23_9PHAE</name>
<evidence type="ECO:0000256" key="6">
    <source>
        <dbReference type="ARBA" id="ARBA00022781"/>
    </source>
</evidence>
<evidence type="ECO:0000256" key="5">
    <source>
        <dbReference type="ARBA" id="ARBA00022692"/>
    </source>
</evidence>
<keyword evidence="3" id="KW-0813">Transport</keyword>
<dbReference type="PROSITE" id="PS00449">
    <property type="entry name" value="ATPASE_A"/>
    <property type="match status" value="1"/>
</dbReference>
<evidence type="ECO:0000256" key="3">
    <source>
        <dbReference type="ARBA" id="ARBA00022448"/>
    </source>
</evidence>